<feature type="domain" description="Hedgehog/Intein (Hint)" evidence="1">
    <location>
        <begin position="442"/>
        <end position="576"/>
    </location>
</feature>
<dbReference type="RefSeq" id="WP_076454589.1">
    <property type="nucleotide sequence ID" value="NZ_FTNE01000014.1"/>
</dbReference>
<protein>
    <submittedName>
        <fullName evidence="2">Hint domain-containing protein</fullName>
    </submittedName>
</protein>
<dbReference type="Pfam" id="PF13403">
    <property type="entry name" value="Hint_2"/>
    <property type="match status" value="1"/>
</dbReference>
<dbReference type="InterPro" id="IPR028992">
    <property type="entry name" value="Hedgehog/Intein_dom"/>
</dbReference>
<dbReference type="Proteomes" id="UP000186308">
    <property type="component" value="Unassembled WGS sequence"/>
</dbReference>
<organism evidence="2 3">
    <name type="scientific">Acidiphilium rubrum</name>
    <dbReference type="NCBI Taxonomy" id="526"/>
    <lineage>
        <taxon>Bacteria</taxon>
        <taxon>Pseudomonadati</taxon>
        <taxon>Pseudomonadota</taxon>
        <taxon>Alphaproteobacteria</taxon>
        <taxon>Acetobacterales</taxon>
        <taxon>Acidocellaceae</taxon>
        <taxon>Acidiphilium</taxon>
    </lineage>
</organism>
<evidence type="ECO:0000259" key="1">
    <source>
        <dbReference type="Pfam" id="PF13403"/>
    </source>
</evidence>
<proteinExistence type="predicted"/>
<evidence type="ECO:0000313" key="2">
    <source>
        <dbReference type="EMBL" id="SIR04559.1"/>
    </source>
</evidence>
<dbReference type="EMBL" id="FTNE01000014">
    <property type="protein sequence ID" value="SIR04559.1"/>
    <property type="molecule type" value="Genomic_DNA"/>
</dbReference>
<reference evidence="2 3" key="1">
    <citation type="submission" date="2017-01" db="EMBL/GenBank/DDBJ databases">
        <authorList>
            <person name="Varghese N."/>
            <person name="Submissions S."/>
        </authorList>
    </citation>
    <scope>NUCLEOTIDE SEQUENCE [LARGE SCALE GENOMIC DNA]</scope>
    <source>
        <strain evidence="2 3">ATCC 35905</strain>
    </source>
</reference>
<dbReference type="AlphaFoldDB" id="A0A8G2CLK7"/>
<gene>
    <name evidence="2" type="ORF">SAMN05421828_11438</name>
</gene>
<keyword evidence="3" id="KW-1185">Reference proteome</keyword>
<comment type="caution">
    <text evidence="2">The sequence shown here is derived from an EMBL/GenBank/DDBJ whole genome shotgun (WGS) entry which is preliminary data.</text>
</comment>
<accession>A0A8G2CLK7</accession>
<dbReference type="OrthoDB" id="7284755at2"/>
<dbReference type="SUPFAM" id="SSF51294">
    <property type="entry name" value="Hedgehog/intein (Hint) domain"/>
    <property type="match status" value="1"/>
</dbReference>
<sequence length="776" mass="80198">MSGTLNATVDHGITLVSPTYGNPLTVSGDVSASAGDGIFAATNWTVDNGGTISATSGEGIFLKGGGFIDNSGIVIGVNAYGITSTSAPLTLLNSGYIHGGKAGIAVNQGQLIVDNLMGATISGGLAALEGVKFSGDGPATSTMVNDGVISSGNTSAGGGIGVWVALGSFTNTSTGVVSGGSIGINVGDYSNFSNFGVDTGQVGVVVGAGQNDVTIIDGGTITGAGGEAVSFAKGVIADSLTLLPGAVLNGFANGGGSANLIFGGTSVGTIANLGHEVSLFPTISLSNGAAWEFAGTSDMAGQALFDNNGTLIERNGDSLSITSSMSGTGTIDLSGGTVALGNVVGAGQVVDFQGGQSALLLTDSHSFSGEIASFTSGDTIEITGFGVNETVTSHQSGNLFTWTAGGLSSSTITFATDPGTLALVSMGPVSSVTAAYEIVAPPCFRAGTQILTPDGPRAVEDLRTGDTVVTHDGRARPLIWVGQRWVDCDRHPNPEMVLPIVIERSAFGPGVPSRDLYVSPDHAIYCAGLLIAAKHLINGISIRQIDVPEVIYHHIELMEHSVVWAETLPVETYLDCGNRHNFVGSKGLVSLHADFAAPHWDRERAFAPLVSEGADLTAVRLHLHERLCERGVHPVAGRFDVFADGRLLTAKGADNGQWIFRLPIETHRFAVNSTSSRPADLDPASLDCRRLGVAITDVTVDGRLVDAGDTRFMSGFHMPELRGRRWFRWTDGAAVFDASGAREIAFRVQAVSPVWQTPLTLPQPKGRLRALELHSQ</sequence>
<evidence type="ECO:0000313" key="3">
    <source>
        <dbReference type="Proteomes" id="UP000186308"/>
    </source>
</evidence>
<name>A0A8G2CLK7_ACIRU</name>
<dbReference type="InterPro" id="IPR036844">
    <property type="entry name" value="Hint_dom_sf"/>
</dbReference>
<dbReference type="Gene3D" id="2.170.16.10">
    <property type="entry name" value="Hedgehog/Intein (Hint) domain"/>
    <property type="match status" value="1"/>
</dbReference>